<dbReference type="EMBL" id="QPFP01000001">
    <property type="protein sequence ID" value="TEB40188.1"/>
    <property type="molecule type" value="Genomic_DNA"/>
</dbReference>
<organism evidence="1 2">
    <name type="scientific">Coprinellus micaceus</name>
    <name type="common">Glistening ink-cap mushroom</name>
    <name type="synonym">Coprinus micaceus</name>
    <dbReference type="NCBI Taxonomy" id="71717"/>
    <lineage>
        <taxon>Eukaryota</taxon>
        <taxon>Fungi</taxon>
        <taxon>Dikarya</taxon>
        <taxon>Basidiomycota</taxon>
        <taxon>Agaricomycotina</taxon>
        <taxon>Agaricomycetes</taxon>
        <taxon>Agaricomycetidae</taxon>
        <taxon>Agaricales</taxon>
        <taxon>Agaricineae</taxon>
        <taxon>Psathyrellaceae</taxon>
        <taxon>Coprinellus</taxon>
    </lineage>
</organism>
<evidence type="ECO:0000313" key="1">
    <source>
        <dbReference type="EMBL" id="TEB40188.1"/>
    </source>
</evidence>
<proteinExistence type="predicted"/>
<name>A0A4Y7U2A4_COPMI</name>
<comment type="caution">
    <text evidence="1">The sequence shown here is derived from an EMBL/GenBank/DDBJ whole genome shotgun (WGS) entry which is preliminary data.</text>
</comment>
<evidence type="ECO:0000313" key="2">
    <source>
        <dbReference type="Proteomes" id="UP000298030"/>
    </source>
</evidence>
<accession>A0A4Y7U2A4</accession>
<sequence>MAPPIFNTLKRWTSLESLTIDFLCAWLLVPEMDPAMAPFLQNGVPLPKLRRIHLSQMNIGGLYALKFLKMPLLLEMYLSLEMDDSVDRLGEDGPPTFVTNRNSDFIDVGLLADLIRGDPEMGTPPRSLHIKAVSFTNGALFRVF</sequence>
<gene>
    <name evidence="1" type="ORF">FA13DRAFT_58841</name>
</gene>
<dbReference type="AlphaFoldDB" id="A0A4Y7U2A4"/>
<evidence type="ECO:0008006" key="3">
    <source>
        <dbReference type="Google" id="ProtNLM"/>
    </source>
</evidence>
<reference evidence="1 2" key="1">
    <citation type="journal article" date="2019" name="Nat. Ecol. Evol.">
        <title>Megaphylogeny resolves global patterns of mushroom evolution.</title>
        <authorList>
            <person name="Varga T."/>
            <person name="Krizsan K."/>
            <person name="Foldi C."/>
            <person name="Dima B."/>
            <person name="Sanchez-Garcia M."/>
            <person name="Sanchez-Ramirez S."/>
            <person name="Szollosi G.J."/>
            <person name="Szarkandi J.G."/>
            <person name="Papp V."/>
            <person name="Albert L."/>
            <person name="Andreopoulos W."/>
            <person name="Angelini C."/>
            <person name="Antonin V."/>
            <person name="Barry K.W."/>
            <person name="Bougher N.L."/>
            <person name="Buchanan P."/>
            <person name="Buyck B."/>
            <person name="Bense V."/>
            <person name="Catcheside P."/>
            <person name="Chovatia M."/>
            <person name="Cooper J."/>
            <person name="Damon W."/>
            <person name="Desjardin D."/>
            <person name="Finy P."/>
            <person name="Geml J."/>
            <person name="Haridas S."/>
            <person name="Hughes K."/>
            <person name="Justo A."/>
            <person name="Karasinski D."/>
            <person name="Kautmanova I."/>
            <person name="Kiss B."/>
            <person name="Kocsube S."/>
            <person name="Kotiranta H."/>
            <person name="LaButti K.M."/>
            <person name="Lechner B.E."/>
            <person name="Liimatainen K."/>
            <person name="Lipzen A."/>
            <person name="Lukacs Z."/>
            <person name="Mihaltcheva S."/>
            <person name="Morgado L.N."/>
            <person name="Niskanen T."/>
            <person name="Noordeloos M.E."/>
            <person name="Ohm R.A."/>
            <person name="Ortiz-Santana B."/>
            <person name="Ovrebo C."/>
            <person name="Racz N."/>
            <person name="Riley R."/>
            <person name="Savchenko A."/>
            <person name="Shiryaev A."/>
            <person name="Soop K."/>
            <person name="Spirin V."/>
            <person name="Szebenyi C."/>
            <person name="Tomsovsky M."/>
            <person name="Tulloss R.E."/>
            <person name="Uehling J."/>
            <person name="Grigoriev I.V."/>
            <person name="Vagvolgyi C."/>
            <person name="Papp T."/>
            <person name="Martin F.M."/>
            <person name="Miettinen O."/>
            <person name="Hibbett D.S."/>
            <person name="Nagy L.G."/>
        </authorList>
    </citation>
    <scope>NUCLEOTIDE SEQUENCE [LARGE SCALE GENOMIC DNA]</scope>
    <source>
        <strain evidence="1 2">FP101781</strain>
    </source>
</reference>
<keyword evidence="2" id="KW-1185">Reference proteome</keyword>
<dbReference type="Proteomes" id="UP000298030">
    <property type="component" value="Unassembled WGS sequence"/>
</dbReference>
<protein>
    <recommendedName>
        <fullName evidence="3">F-box domain-containing protein</fullName>
    </recommendedName>
</protein>